<dbReference type="PANTHER" id="PTHR23193:SF23">
    <property type="entry name" value="NUCLEAR PORE COMPLEX PROTEIN NUP153"/>
    <property type="match status" value="1"/>
</dbReference>
<dbReference type="InterPro" id="IPR036443">
    <property type="entry name" value="Znf_RanBP2_sf"/>
</dbReference>
<sequence length="1400" mass="146813">SNLHASTSRMSSEHFVNDGAVAGPSGINTRPRPSLVSSTPNVEPTSTSLLTSSERKLNGDDRSESSESTSGCSSLVPQANRQFQASQLASTNLAARRRSIDEKLNFTGHLQSPRTLFSDRSYSRSPRSNLSLSRRRPSFNVSTFGSPVTAQDKISLQNRIVNSPFYAGKTTFGGASAYRKWKNSFQSPNEVAGVKRCGVQVKPANCEGDSLSTMSTTARRILEALEQFSTPVLDAKRIPTQPTTPLGSKRKLTSPSLRPGQLPRTPNSAKPLLVPTVPDLLKMKHREKLQDTMESARLIAASSSINSPAVCPSTPSREYRMRFEDDEKSGKHGGKIKSKEKELEEERVEEVNLPNISLPVTSLPKFDFIVPPAPVSTSPVVSTFKFAPPITVTENARTCKSVDNFTFSKPLSIGNKDTSNHNTKKVNCIGTSIPNSPVKLSEMQFKSGSDNKLVSSEIGESKNNSHKNNSQSGSEVFGIKVADELKSGSVMDILGKMSNSVGDKDFSSGSSLDKFKSAPGMWECSSCMIRNKSDVTKCVCCETPRSSVSTPISKTSSNLEMWICKLCHTSNAHNLKLCSKCSANKSVQSSQSKESTPLQEKPASTLSDFGNKFKPPSGSWECNTCLVMNPESLTQCQACETKRPGLANKSLTAPITSSLKPPTDSGFGEKFKKPEGSWECPDCMVQNKGDSLRCIACERAKPGTETKTASTTKFNFVIPAEASGFKFGLDKAGDTAKESVVQSTSTQGFKFGETKVTSASNFTFGVPTNVTKSDTGNTTSTVTTPNFNFGTTTSSPVSSGTVKPADTATFSKPGFSFGAPVSSKFQSTPPNEIKKTEEVPKKRRASDTGETLDNSKTLKLKQEERTSSLIKPDATTVKSNEEKLEKKDQPTKKVTFSFGSPSSETTNKTNEKPNTATKATEGAKPSFSFGAPSTGLNLNSGKIAPFSFGSTATTSTTSSSIFGNIAPVTAATNSTTTVSTAATSSTVSTPFTLSASKSPIAFGNSSSTLTFGQSPATTSAATFSFGTGLKTTTASSTFTFGSQSKPFSADNTESSNTSKSQTTTFVSPTIPAFGTSKPATTTTTTTTIPTTSTAASSIISPSLPSFNTVATTPSFNLPSKNTIPAFGASNTATTASTTTSTSFGSIASPNFSSTFSDQNKSASKSVSNPAPFTFGSGTNNSTSSLGAPAAPFSFGGAQNDQNLISKGTFSFGTPSNNTGTPSASSSAFGFTSNNPAPNFSFGANASAPSPAAPSLFGSSSISAQTPAAAPIFAAPSAGTFGGSNPSSGANSTATFNAPAFNFGASGAQATSNMFAFSSGQASAGAASTPGQTFAASTPNFNFGQTQASAQSSGHTFNPNVKPTFNFTKGETPTFTAAAPSASPSVQQRRIKKAVRRTHPR</sequence>
<evidence type="ECO:0000256" key="16">
    <source>
        <dbReference type="ARBA" id="ARBA00060842"/>
    </source>
</evidence>
<feature type="compositionally biased region" description="Low complexity" evidence="21">
    <location>
        <begin position="904"/>
        <end position="920"/>
    </location>
</feature>
<dbReference type="InterPro" id="IPR013913">
    <property type="entry name" value="Nup153_N"/>
</dbReference>
<dbReference type="InterPro" id="IPR001876">
    <property type="entry name" value="Znf_RanBP2"/>
</dbReference>
<evidence type="ECO:0000256" key="11">
    <source>
        <dbReference type="ARBA" id="ARBA00023010"/>
    </source>
</evidence>
<feature type="domain" description="RanBP2-type" evidence="22">
    <location>
        <begin position="674"/>
        <end position="703"/>
    </location>
</feature>
<dbReference type="GO" id="GO:0005643">
    <property type="term" value="C:nuclear pore"/>
    <property type="evidence" value="ECO:0007669"/>
    <property type="project" value="UniProtKB-SubCell"/>
</dbReference>
<organism evidence="23 24">
    <name type="scientific">Diploptera punctata</name>
    <name type="common">Pacific beetle cockroach</name>
    <dbReference type="NCBI Taxonomy" id="6984"/>
    <lineage>
        <taxon>Eukaryota</taxon>
        <taxon>Metazoa</taxon>
        <taxon>Ecdysozoa</taxon>
        <taxon>Arthropoda</taxon>
        <taxon>Hexapoda</taxon>
        <taxon>Insecta</taxon>
        <taxon>Pterygota</taxon>
        <taxon>Neoptera</taxon>
        <taxon>Polyneoptera</taxon>
        <taxon>Dictyoptera</taxon>
        <taxon>Blattodea</taxon>
        <taxon>Blaberoidea</taxon>
        <taxon>Blaberidae</taxon>
        <taxon>Diplopterinae</taxon>
        <taxon>Diploptera</taxon>
    </lineage>
</organism>
<evidence type="ECO:0000256" key="14">
    <source>
        <dbReference type="ARBA" id="ARBA00023136"/>
    </source>
</evidence>
<feature type="compositionally biased region" description="Polar residues" evidence="21">
    <location>
        <begin position="1336"/>
        <end position="1370"/>
    </location>
</feature>
<comment type="caution">
    <text evidence="23">The sequence shown here is derived from an EMBL/GenBank/DDBJ whole genome shotgun (WGS) entry which is preliminary data.</text>
</comment>
<feature type="compositionally biased region" description="Low complexity" evidence="21">
    <location>
        <begin position="1371"/>
        <end position="1384"/>
    </location>
</feature>
<feature type="domain" description="RanBP2-type" evidence="22">
    <location>
        <begin position="616"/>
        <end position="645"/>
    </location>
</feature>
<evidence type="ECO:0000256" key="13">
    <source>
        <dbReference type="ARBA" id="ARBA00023132"/>
    </source>
</evidence>
<feature type="compositionally biased region" description="Polar residues" evidence="21">
    <location>
        <begin position="589"/>
        <end position="608"/>
    </location>
</feature>
<dbReference type="GO" id="GO:0008270">
    <property type="term" value="F:zinc ion binding"/>
    <property type="evidence" value="ECO:0007669"/>
    <property type="project" value="UniProtKB-KW"/>
</dbReference>
<evidence type="ECO:0000256" key="7">
    <source>
        <dbReference type="ARBA" id="ARBA00022771"/>
    </source>
</evidence>
<comment type="cofactor">
    <cofactor evidence="1">
        <name>Zn(2+)</name>
        <dbReference type="ChEBI" id="CHEBI:29105"/>
    </cofactor>
</comment>
<feature type="region of interest" description="Disordered" evidence="21">
    <location>
        <begin position="454"/>
        <end position="473"/>
    </location>
</feature>
<evidence type="ECO:0000256" key="15">
    <source>
        <dbReference type="ARBA" id="ARBA00023242"/>
    </source>
</evidence>
<evidence type="ECO:0000313" key="23">
    <source>
        <dbReference type="EMBL" id="KAJ9579598.1"/>
    </source>
</evidence>
<feature type="compositionally biased region" description="Polar residues" evidence="21">
    <location>
        <begin position="892"/>
        <end position="903"/>
    </location>
</feature>
<evidence type="ECO:0000256" key="3">
    <source>
        <dbReference type="ARBA" id="ARBA00004567"/>
    </source>
</evidence>
<evidence type="ECO:0000256" key="1">
    <source>
        <dbReference type="ARBA" id="ARBA00001947"/>
    </source>
</evidence>
<evidence type="ECO:0000256" key="10">
    <source>
        <dbReference type="ARBA" id="ARBA00022927"/>
    </source>
</evidence>
<dbReference type="GO" id="GO:0006405">
    <property type="term" value="P:RNA export from nucleus"/>
    <property type="evidence" value="ECO:0007669"/>
    <property type="project" value="TreeGrafter"/>
</dbReference>
<keyword evidence="24" id="KW-1185">Reference proteome</keyword>
<feature type="compositionally biased region" description="Polar residues" evidence="21">
    <location>
        <begin position="1"/>
        <end position="10"/>
    </location>
</feature>
<feature type="region of interest" description="Disordered" evidence="21">
    <location>
        <begin position="1045"/>
        <end position="1094"/>
    </location>
</feature>
<evidence type="ECO:0000259" key="22">
    <source>
        <dbReference type="PROSITE" id="PS50199"/>
    </source>
</evidence>
<evidence type="ECO:0000256" key="20">
    <source>
        <dbReference type="PROSITE-ProRule" id="PRU00322"/>
    </source>
</evidence>
<keyword evidence="7 20" id="KW-0863">Zinc-finger</keyword>
<proteinExistence type="inferred from homology"/>
<dbReference type="Pfam" id="PF00641">
    <property type="entry name" value="Zn_ribbon_RanBP"/>
    <property type="match status" value="3"/>
</dbReference>
<keyword evidence="6" id="KW-0677">Repeat</keyword>
<feature type="region of interest" description="Disordered" evidence="21">
    <location>
        <begin position="1205"/>
        <end position="1229"/>
    </location>
</feature>
<gene>
    <name evidence="23" type="ORF">L9F63_004783</name>
</gene>
<dbReference type="Proteomes" id="UP001233999">
    <property type="component" value="Unassembled WGS sequence"/>
</dbReference>
<keyword evidence="15" id="KW-0539">Nucleus</keyword>
<dbReference type="FunFam" id="4.10.1060.10:FF:000001">
    <property type="entry name" value="Nuclear pore complex protein Nup153"/>
    <property type="match status" value="2"/>
</dbReference>
<keyword evidence="12" id="KW-0238">DNA-binding</keyword>
<dbReference type="PROSITE" id="PS01358">
    <property type="entry name" value="ZF_RANBP2_1"/>
    <property type="match status" value="4"/>
</dbReference>
<dbReference type="SMART" id="SM00547">
    <property type="entry name" value="ZnF_RBZ"/>
    <property type="match status" value="4"/>
</dbReference>
<dbReference type="GO" id="GO:0031965">
    <property type="term" value="C:nuclear membrane"/>
    <property type="evidence" value="ECO:0007669"/>
    <property type="project" value="UniProtKB-SubCell"/>
</dbReference>
<dbReference type="SUPFAM" id="SSF90209">
    <property type="entry name" value="Ran binding protein zinc finger-like"/>
    <property type="match status" value="3"/>
</dbReference>
<dbReference type="InterPro" id="IPR026054">
    <property type="entry name" value="Nucleoporin"/>
</dbReference>
<comment type="subcellular location">
    <subcellularLocation>
        <location evidence="2">Nucleus membrane</location>
    </subcellularLocation>
    <subcellularLocation>
        <location evidence="3">Nucleus</location>
        <location evidence="3">Nuclear pore complex</location>
    </subcellularLocation>
</comment>
<feature type="compositionally biased region" description="Basic residues" evidence="21">
    <location>
        <begin position="1388"/>
        <end position="1400"/>
    </location>
</feature>
<dbReference type="EMBL" id="JASPKZ010008385">
    <property type="protein sequence ID" value="KAJ9579598.1"/>
    <property type="molecule type" value="Genomic_DNA"/>
</dbReference>
<reference evidence="23" key="1">
    <citation type="journal article" date="2023" name="IScience">
        <title>Live-bearing cockroach genome reveals convergent evolutionary mechanisms linked to viviparity in insects and beyond.</title>
        <authorList>
            <person name="Fouks B."/>
            <person name="Harrison M.C."/>
            <person name="Mikhailova A.A."/>
            <person name="Marchal E."/>
            <person name="English S."/>
            <person name="Carruthers M."/>
            <person name="Jennings E.C."/>
            <person name="Chiamaka E.L."/>
            <person name="Frigard R.A."/>
            <person name="Pippel M."/>
            <person name="Attardo G.M."/>
            <person name="Benoit J.B."/>
            <person name="Bornberg-Bauer E."/>
            <person name="Tobe S.S."/>
        </authorList>
    </citation>
    <scope>NUCLEOTIDE SEQUENCE</scope>
    <source>
        <strain evidence="23">Stay&amp;Tobe</strain>
    </source>
</reference>
<dbReference type="Gene3D" id="4.10.1060.10">
    <property type="entry name" value="Zinc finger, RanBP2-type"/>
    <property type="match status" value="3"/>
</dbReference>
<feature type="region of interest" description="Disordered" evidence="21">
    <location>
        <begin position="235"/>
        <end position="273"/>
    </location>
</feature>
<evidence type="ECO:0000256" key="6">
    <source>
        <dbReference type="ARBA" id="ARBA00022737"/>
    </source>
</evidence>
<evidence type="ECO:0000256" key="19">
    <source>
        <dbReference type="ARBA" id="ARBA00079437"/>
    </source>
</evidence>
<evidence type="ECO:0000256" key="17">
    <source>
        <dbReference type="ARBA" id="ARBA00068609"/>
    </source>
</evidence>
<keyword evidence="14" id="KW-0472">Membrane</keyword>
<feature type="region of interest" description="Disordered" evidence="21">
    <location>
        <begin position="324"/>
        <end position="348"/>
    </location>
</feature>
<evidence type="ECO:0000256" key="4">
    <source>
        <dbReference type="ARBA" id="ARBA00022448"/>
    </source>
</evidence>
<dbReference type="PROSITE" id="PS50199">
    <property type="entry name" value="ZF_RANBP2_2"/>
    <property type="match status" value="3"/>
</dbReference>
<evidence type="ECO:0000256" key="9">
    <source>
        <dbReference type="ARBA" id="ARBA00022833"/>
    </source>
</evidence>
<keyword evidence="11" id="KW-0811">Translocation</keyword>
<protein>
    <recommendedName>
        <fullName evidence="17">Nuclear pore complex protein Nup153</fullName>
    </recommendedName>
    <alternativeName>
        <fullName evidence="19">153 kDa nucleoporin</fullName>
    </alternativeName>
    <alternativeName>
        <fullName evidence="18">Nucleoporin Nup153</fullName>
    </alternativeName>
</protein>
<feature type="compositionally biased region" description="Basic and acidic residues" evidence="21">
    <location>
        <begin position="53"/>
        <end position="65"/>
    </location>
</feature>
<feature type="compositionally biased region" description="Polar residues" evidence="21">
    <location>
        <begin position="1045"/>
        <end position="1067"/>
    </location>
</feature>
<dbReference type="PANTHER" id="PTHR23193">
    <property type="entry name" value="NUCLEAR PORE COMPLEX PROTEIN NUP"/>
    <property type="match status" value="1"/>
</dbReference>
<evidence type="ECO:0000256" key="21">
    <source>
        <dbReference type="SAM" id="MobiDB-lite"/>
    </source>
</evidence>
<dbReference type="GO" id="GO:0006606">
    <property type="term" value="P:protein import into nucleus"/>
    <property type="evidence" value="ECO:0007669"/>
    <property type="project" value="TreeGrafter"/>
</dbReference>
<dbReference type="GO" id="GO:0051028">
    <property type="term" value="P:mRNA transport"/>
    <property type="evidence" value="ECO:0007669"/>
    <property type="project" value="UniProtKB-KW"/>
</dbReference>
<feature type="region of interest" description="Disordered" evidence="21">
    <location>
        <begin position="1336"/>
        <end position="1400"/>
    </location>
</feature>
<feature type="compositionally biased region" description="Polar residues" evidence="21">
    <location>
        <begin position="35"/>
        <end position="44"/>
    </location>
</feature>
<comment type="similarity">
    <text evidence="16">Belongs to the NUP153 family.</text>
</comment>
<name>A0AAD8E736_DIPPU</name>
<keyword evidence="10" id="KW-0653">Protein transport</keyword>
<dbReference type="GO" id="GO:0017056">
    <property type="term" value="F:structural constituent of nuclear pore"/>
    <property type="evidence" value="ECO:0007669"/>
    <property type="project" value="TreeGrafter"/>
</dbReference>
<feature type="non-terminal residue" evidence="23">
    <location>
        <position position="1400"/>
    </location>
</feature>
<evidence type="ECO:0000256" key="12">
    <source>
        <dbReference type="ARBA" id="ARBA00023125"/>
    </source>
</evidence>
<dbReference type="GO" id="GO:0008139">
    <property type="term" value="F:nuclear localization sequence binding"/>
    <property type="evidence" value="ECO:0007669"/>
    <property type="project" value="TreeGrafter"/>
</dbReference>
<evidence type="ECO:0000256" key="18">
    <source>
        <dbReference type="ARBA" id="ARBA00078197"/>
    </source>
</evidence>
<accession>A0AAD8E736</accession>
<keyword evidence="5" id="KW-0479">Metal-binding</keyword>
<dbReference type="GO" id="GO:0003677">
    <property type="term" value="F:DNA binding"/>
    <property type="evidence" value="ECO:0007669"/>
    <property type="project" value="UniProtKB-KW"/>
</dbReference>
<reference evidence="23" key="2">
    <citation type="submission" date="2023-05" db="EMBL/GenBank/DDBJ databases">
        <authorList>
            <person name="Fouks B."/>
        </authorList>
    </citation>
    <scope>NUCLEOTIDE SEQUENCE</scope>
    <source>
        <strain evidence="23">Stay&amp;Tobe</strain>
        <tissue evidence="23">Testes</tissue>
    </source>
</reference>
<dbReference type="FunFam" id="4.10.1060.10:FF:000003">
    <property type="entry name" value="E3 SUMO-protein ligase RanBP2"/>
    <property type="match status" value="1"/>
</dbReference>
<feature type="compositionally biased region" description="Low complexity" evidence="21">
    <location>
        <begin position="1075"/>
        <end position="1094"/>
    </location>
</feature>
<evidence type="ECO:0000256" key="5">
    <source>
        <dbReference type="ARBA" id="ARBA00022723"/>
    </source>
</evidence>
<feature type="region of interest" description="Disordered" evidence="21">
    <location>
        <begin position="589"/>
        <end position="610"/>
    </location>
</feature>
<feature type="compositionally biased region" description="Polar residues" evidence="21">
    <location>
        <begin position="848"/>
        <end position="857"/>
    </location>
</feature>
<feature type="region of interest" description="Disordered" evidence="21">
    <location>
        <begin position="1"/>
        <end position="78"/>
    </location>
</feature>
<evidence type="ECO:0000313" key="24">
    <source>
        <dbReference type="Proteomes" id="UP001233999"/>
    </source>
</evidence>
<keyword evidence="4" id="KW-0813">Transport</keyword>
<keyword evidence="8" id="KW-0509">mRNA transport</keyword>
<keyword evidence="9" id="KW-0862">Zinc</keyword>
<feature type="domain" description="RanBP2-type" evidence="22">
    <location>
        <begin position="518"/>
        <end position="547"/>
    </location>
</feature>
<keyword evidence="13" id="KW-0906">Nuclear pore complex</keyword>
<feature type="region of interest" description="Disordered" evidence="21">
    <location>
        <begin position="820"/>
        <end position="928"/>
    </location>
</feature>
<feature type="compositionally biased region" description="Basic and acidic residues" evidence="21">
    <location>
        <begin position="879"/>
        <end position="891"/>
    </location>
</feature>
<evidence type="ECO:0000256" key="8">
    <source>
        <dbReference type="ARBA" id="ARBA00022816"/>
    </source>
</evidence>
<evidence type="ECO:0000256" key="2">
    <source>
        <dbReference type="ARBA" id="ARBA00004126"/>
    </source>
</evidence>
<dbReference type="Pfam" id="PF08604">
    <property type="entry name" value="Nup153"/>
    <property type="match status" value="2"/>
</dbReference>